<dbReference type="AlphaFoldDB" id="A0A168KDC6"/>
<proteinExistence type="predicted"/>
<dbReference type="InterPro" id="IPR013762">
    <property type="entry name" value="Integrase-like_cat_sf"/>
</dbReference>
<evidence type="ECO:0000313" key="3">
    <source>
        <dbReference type="Proteomes" id="UP000076967"/>
    </source>
</evidence>
<accession>A0A168KDC6</accession>
<dbReference type="InterPro" id="IPR011010">
    <property type="entry name" value="DNA_brk_join_enz"/>
</dbReference>
<gene>
    <name evidence="2" type="ORF">PGLA_14795</name>
</gene>
<keyword evidence="3" id="KW-1185">Reference proteome</keyword>
<comment type="caution">
    <text evidence="2">The sequence shown here is derived from an EMBL/GenBank/DDBJ whole genome shotgun (WGS) entry which is preliminary data.</text>
</comment>
<dbReference type="GO" id="GO:0003677">
    <property type="term" value="F:DNA binding"/>
    <property type="evidence" value="ECO:0007669"/>
    <property type="project" value="InterPro"/>
</dbReference>
<dbReference type="GO" id="GO:0015074">
    <property type="term" value="P:DNA integration"/>
    <property type="evidence" value="ECO:0007669"/>
    <property type="project" value="InterPro"/>
</dbReference>
<evidence type="ECO:0000256" key="1">
    <source>
        <dbReference type="ARBA" id="ARBA00023172"/>
    </source>
</evidence>
<sequence>MLEYSFKYYLAVRLLLQISVLRHFDRFAERVNIVDEKGEYFHFTVYAFRHRFGINLTKNGLNMAQVHQLLANVTSEMTMTYAKITQKLKLENNH</sequence>
<organism evidence="2 3">
    <name type="scientific">Paenibacillus glacialis</name>
    <dbReference type="NCBI Taxonomy" id="494026"/>
    <lineage>
        <taxon>Bacteria</taxon>
        <taxon>Bacillati</taxon>
        <taxon>Bacillota</taxon>
        <taxon>Bacilli</taxon>
        <taxon>Bacillales</taxon>
        <taxon>Paenibacillaceae</taxon>
        <taxon>Paenibacillus</taxon>
    </lineage>
</organism>
<dbReference type="Proteomes" id="UP000076967">
    <property type="component" value="Unassembled WGS sequence"/>
</dbReference>
<reference evidence="2 3" key="1">
    <citation type="submission" date="2016-03" db="EMBL/GenBank/DDBJ databases">
        <title>Draft genome sequence of Paenibacillus glacialis DSM 22343.</title>
        <authorList>
            <person name="Shin S.-K."/>
            <person name="Yi H."/>
        </authorList>
    </citation>
    <scope>NUCLEOTIDE SEQUENCE [LARGE SCALE GENOMIC DNA]</scope>
    <source>
        <strain evidence="2 3">DSM 22343</strain>
    </source>
</reference>
<dbReference type="EMBL" id="LVJH01000026">
    <property type="protein sequence ID" value="OAB41862.1"/>
    <property type="molecule type" value="Genomic_DNA"/>
</dbReference>
<dbReference type="SUPFAM" id="SSF56349">
    <property type="entry name" value="DNA breaking-rejoining enzymes"/>
    <property type="match status" value="1"/>
</dbReference>
<dbReference type="OrthoDB" id="568347at2"/>
<keyword evidence="1" id="KW-0233">DNA recombination</keyword>
<dbReference type="RefSeq" id="WP_068534027.1">
    <property type="nucleotide sequence ID" value="NZ_LVJH01000026.1"/>
</dbReference>
<dbReference type="GO" id="GO:0006310">
    <property type="term" value="P:DNA recombination"/>
    <property type="evidence" value="ECO:0007669"/>
    <property type="project" value="UniProtKB-KW"/>
</dbReference>
<dbReference type="Gene3D" id="1.10.443.10">
    <property type="entry name" value="Intergrase catalytic core"/>
    <property type="match status" value="1"/>
</dbReference>
<name>A0A168KDC6_9BACL</name>
<protein>
    <submittedName>
        <fullName evidence="2">Uncharacterized protein</fullName>
    </submittedName>
</protein>
<dbReference type="STRING" id="494026.PGLA_14795"/>
<evidence type="ECO:0000313" key="2">
    <source>
        <dbReference type="EMBL" id="OAB41862.1"/>
    </source>
</evidence>